<dbReference type="OrthoDB" id="5081823at2"/>
<dbReference type="PROSITE" id="PS50943">
    <property type="entry name" value="HTH_CROC1"/>
    <property type="match status" value="1"/>
</dbReference>
<sequence length="103" mass="11212">MALPHRRQQLAKFIPFHDLTPALVAKALGTDSTRIKNLCRGGAYPSPDEIVALEKLFGLPVEVLFEPEMLAYRNGPWPAPRGGAALRADLDRLHAQVAAEAGE</sequence>
<proteinExistence type="predicted"/>
<organism evidence="2 3">
    <name type="scientific">Microbacterium enclense</name>
    <dbReference type="NCBI Taxonomy" id="993073"/>
    <lineage>
        <taxon>Bacteria</taxon>
        <taxon>Bacillati</taxon>
        <taxon>Actinomycetota</taxon>
        <taxon>Actinomycetes</taxon>
        <taxon>Micrococcales</taxon>
        <taxon>Microbacteriaceae</taxon>
        <taxon>Microbacterium</taxon>
    </lineage>
</organism>
<evidence type="ECO:0000259" key="1">
    <source>
        <dbReference type="PROSITE" id="PS50943"/>
    </source>
</evidence>
<name>A0A3S3P3Z9_9MICO</name>
<protein>
    <submittedName>
        <fullName evidence="2">XRE family transcriptional regulator</fullName>
    </submittedName>
</protein>
<dbReference type="Pfam" id="PF01381">
    <property type="entry name" value="HTH_3"/>
    <property type="match status" value="1"/>
</dbReference>
<dbReference type="Proteomes" id="UP000285970">
    <property type="component" value="Unassembled WGS sequence"/>
</dbReference>
<accession>A0A3S3P3Z9</accession>
<dbReference type="AlphaFoldDB" id="A0A3S3P3Z9"/>
<reference evidence="2 3" key="1">
    <citation type="journal article" date="2018" name="Front. Microbiol.">
        <title>Novel Insights Into Bacterial Dimethylsulfoniopropionate Catabolism in the East China Sea.</title>
        <authorList>
            <person name="Liu J."/>
            <person name="Liu J."/>
            <person name="Zhang S.H."/>
            <person name="Liang J."/>
            <person name="Lin H."/>
            <person name="Song D."/>
            <person name="Yang G.P."/>
            <person name="Todd J.D."/>
            <person name="Zhang X.H."/>
        </authorList>
    </citation>
    <scope>NUCLEOTIDE SEQUENCE [LARGE SCALE GENOMIC DNA]</scope>
    <source>
        <strain evidence="2 3">ZYFD042</strain>
    </source>
</reference>
<feature type="domain" description="HTH cro/C1-type" evidence="1">
    <location>
        <begin position="17"/>
        <end position="64"/>
    </location>
</feature>
<comment type="caution">
    <text evidence="2">The sequence shown here is derived from an EMBL/GenBank/DDBJ whole genome shotgun (WGS) entry which is preliminary data.</text>
</comment>
<evidence type="ECO:0000313" key="3">
    <source>
        <dbReference type="Proteomes" id="UP000285970"/>
    </source>
</evidence>
<dbReference type="RefSeq" id="WP_128217802.1">
    <property type="nucleotide sequence ID" value="NZ_RBZY01000027.1"/>
</dbReference>
<dbReference type="SUPFAM" id="SSF47413">
    <property type="entry name" value="lambda repressor-like DNA-binding domains"/>
    <property type="match status" value="1"/>
</dbReference>
<dbReference type="GO" id="GO:0003677">
    <property type="term" value="F:DNA binding"/>
    <property type="evidence" value="ECO:0007669"/>
    <property type="project" value="InterPro"/>
</dbReference>
<dbReference type="InterPro" id="IPR001387">
    <property type="entry name" value="Cro/C1-type_HTH"/>
</dbReference>
<evidence type="ECO:0000313" key="2">
    <source>
        <dbReference type="EMBL" id="RWR18881.1"/>
    </source>
</evidence>
<dbReference type="EMBL" id="RBZY01000027">
    <property type="protein sequence ID" value="RWR18881.1"/>
    <property type="molecule type" value="Genomic_DNA"/>
</dbReference>
<dbReference type="Gene3D" id="1.10.260.40">
    <property type="entry name" value="lambda repressor-like DNA-binding domains"/>
    <property type="match status" value="1"/>
</dbReference>
<gene>
    <name evidence="2" type="ORF">D8Y23_08925</name>
</gene>
<dbReference type="InterPro" id="IPR010982">
    <property type="entry name" value="Lambda_DNA-bd_dom_sf"/>
</dbReference>